<dbReference type="EMBL" id="JNVN01002542">
    <property type="protein sequence ID" value="KHJ31834.1"/>
    <property type="molecule type" value="Genomic_DNA"/>
</dbReference>
<organism evidence="1 2">
    <name type="scientific">Uncinula necator</name>
    <name type="common">Grape powdery mildew</name>
    <dbReference type="NCBI Taxonomy" id="52586"/>
    <lineage>
        <taxon>Eukaryota</taxon>
        <taxon>Fungi</taxon>
        <taxon>Dikarya</taxon>
        <taxon>Ascomycota</taxon>
        <taxon>Pezizomycotina</taxon>
        <taxon>Leotiomycetes</taxon>
        <taxon>Erysiphales</taxon>
        <taxon>Erysiphaceae</taxon>
        <taxon>Erysiphe</taxon>
    </lineage>
</organism>
<comment type="caution">
    <text evidence="1">The sequence shown here is derived from an EMBL/GenBank/DDBJ whole genome shotgun (WGS) entry which is preliminary data.</text>
</comment>
<sequence>MPVLRAYAELARKELNKNLFSLRADRTEFPKLFNGAPYGSTGISPIRLIMSDIMSPRGVAIAIPNQAFSTSLPPSPENSPEIYEECQMMQQNVPSDTFPSSHVR</sequence>
<protein>
    <submittedName>
        <fullName evidence="1">Uncharacterized protein</fullName>
    </submittedName>
</protein>
<reference evidence="1 2" key="1">
    <citation type="journal article" date="2014" name="BMC Genomics">
        <title>Adaptive genomic structural variation in the grape powdery mildew pathogen, Erysiphe necator.</title>
        <authorList>
            <person name="Jones L."/>
            <person name="Riaz S."/>
            <person name="Morales-Cruz A."/>
            <person name="Amrine K.C."/>
            <person name="McGuire B."/>
            <person name="Gubler W.D."/>
            <person name="Walker M.A."/>
            <person name="Cantu D."/>
        </authorList>
    </citation>
    <scope>NUCLEOTIDE SEQUENCE [LARGE SCALE GENOMIC DNA]</scope>
    <source>
        <strain evidence="2">c</strain>
    </source>
</reference>
<dbReference type="HOGENOM" id="CLU_2252052_0_0_1"/>
<gene>
    <name evidence="1" type="ORF">EV44_g4982</name>
</gene>
<keyword evidence="2" id="KW-1185">Reference proteome</keyword>
<dbReference type="AlphaFoldDB" id="A0A0B1P5C0"/>
<name>A0A0B1P5C0_UNCNE</name>
<dbReference type="Proteomes" id="UP000030854">
    <property type="component" value="Unassembled WGS sequence"/>
</dbReference>
<evidence type="ECO:0000313" key="1">
    <source>
        <dbReference type="EMBL" id="KHJ31834.1"/>
    </source>
</evidence>
<accession>A0A0B1P5C0</accession>
<proteinExistence type="predicted"/>
<evidence type="ECO:0000313" key="2">
    <source>
        <dbReference type="Proteomes" id="UP000030854"/>
    </source>
</evidence>